<organism evidence="1 2">
    <name type="scientific">Serinibacter salmoneus</name>
    <dbReference type="NCBI Taxonomy" id="556530"/>
    <lineage>
        <taxon>Bacteria</taxon>
        <taxon>Bacillati</taxon>
        <taxon>Actinomycetota</taxon>
        <taxon>Actinomycetes</taxon>
        <taxon>Micrococcales</taxon>
        <taxon>Beutenbergiaceae</taxon>
        <taxon>Serinibacter</taxon>
    </lineage>
</organism>
<dbReference type="RefSeq" id="WP_143556814.1">
    <property type="nucleotide sequence ID" value="NZ_PDJD01000001.1"/>
</dbReference>
<gene>
    <name evidence="1" type="ORF">ATL40_0059</name>
</gene>
<comment type="caution">
    <text evidence="1">The sequence shown here is derived from an EMBL/GenBank/DDBJ whole genome shotgun (WGS) entry which is preliminary data.</text>
</comment>
<protein>
    <submittedName>
        <fullName evidence="1">Uncharacterized protein</fullName>
    </submittedName>
</protein>
<dbReference type="OrthoDB" id="4167052at2"/>
<dbReference type="Proteomes" id="UP000224915">
    <property type="component" value="Unassembled WGS sequence"/>
</dbReference>
<name>A0A2A9CVT4_9MICO</name>
<dbReference type="AlphaFoldDB" id="A0A2A9CVT4"/>
<dbReference type="EMBL" id="PDJD01000001">
    <property type="protein sequence ID" value="PFG18523.1"/>
    <property type="molecule type" value="Genomic_DNA"/>
</dbReference>
<evidence type="ECO:0000313" key="2">
    <source>
        <dbReference type="Proteomes" id="UP000224915"/>
    </source>
</evidence>
<keyword evidence="2" id="KW-1185">Reference proteome</keyword>
<evidence type="ECO:0000313" key="1">
    <source>
        <dbReference type="EMBL" id="PFG18523.1"/>
    </source>
</evidence>
<accession>A0A2A9CVT4</accession>
<reference evidence="1 2" key="1">
    <citation type="submission" date="2017-10" db="EMBL/GenBank/DDBJ databases">
        <title>Sequencing the genomes of 1000 actinobacteria strains.</title>
        <authorList>
            <person name="Klenk H.-P."/>
        </authorList>
    </citation>
    <scope>NUCLEOTIDE SEQUENCE [LARGE SCALE GENOMIC DNA]</scope>
    <source>
        <strain evidence="1 2">DSM 21801</strain>
    </source>
</reference>
<proteinExistence type="predicted"/>
<sequence length="163" mass="18817">MARSKIQDLDEVKAWFDAELPYAEMIRRYRNSYGIETTATMWSNWRRKLGYPTRLDRQALLIPWAVSEEHRALAPIQALRGIAARRAGLDRDKARIALGAQWEHALDEAGLVIHYDPDTEQGFFLVPAREDIDLDVIREPNELRRTSRQYGIPWGSRANASAR</sequence>